<gene>
    <name evidence="2" type="ORF">FE257_003199</name>
</gene>
<evidence type="ECO:0000256" key="1">
    <source>
        <dbReference type="SAM" id="MobiDB-lite"/>
    </source>
</evidence>
<reference evidence="2" key="1">
    <citation type="journal article" date="2019" name="Beilstein J. Org. Chem.">
        <title>Nanangenines: drimane sesquiterpenoids as the dominant metabolite cohort of a novel Australian fungus, Aspergillus nanangensis.</title>
        <authorList>
            <person name="Lacey H.J."/>
            <person name="Gilchrist C.L.M."/>
            <person name="Crombie A."/>
            <person name="Kalaitzis J.A."/>
            <person name="Vuong D."/>
            <person name="Rutledge P.J."/>
            <person name="Turner P."/>
            <person name="Pitt J.I."/>
            <person name="Lacey E."/>
            <person name="Chooi Y.H."/>
            <person name="Piggott A.M."/>
        </authorList>
    </citation>
    <scope>NUCLEOTIDE SEQUENCE</scope>
    <source>
        <strain evidence="2">MST-FP2251</strain>
    </source>
</reference>
<comment type="caution">
    <text evidence="2">The sequence shown here is derived from an EMBL/GenBank/DDBJ whole genome shotgun (WGS) entry which is preliminary data.</text>
</comment>
<evidence type="ECO:0000313" key="3">
    <source>
        <dbReference type="Proteomes" id="UP001194746"/>
    </source>
</evidence>
<sequence>MRFAAPVLAEDSEGRSHGQSQEFGHVLKEPSTAQHTTGDAVGPKAALTNPLAFHMTDWVPGPKGKPVFMGMLSSWSFRRRVLEITYKRVKLIAISG</sequence>
<evidence type="ECO:0000313" key="2">
    <source>
        <dbReference type="EMBL" id="KAF9883560.1"/>
    </source>
</evidence>
<dbReference type="Proteomes" id="UP001194746">
    <property type="component" value="Unassembled WGS sequence"/>
</dbReference>
<proteinExistence type="predicted"/>
<feature type="region of interest" description="Disordered" evidence="1">
    <location>
        <begin position="1"/>
        <end position="43"/>
    </location>
</feature>
<accession>A0AAD4CBR9</accession>
<dbReference type="EMBL" id="VCAU01000159">
    <property type="protein sequence ID" value="KAF9883560.1"/>
    <property type="molecule type" value="Genomic_DNA"/>
</dbReference>
<organism evidence="2 3">
    <name type="scientific">Aspergillus nanangensis</name>
    <dbReference type="NCBI Taxonomy" id="2582783"/>
    <lineage>
        <taxon>Eukaryota</taxon>
        <taxon>Fungi</taxon>
        <taxon>Dikarya</taxon>
        <taxon>Ascomycota</taxon>
        <taxon>Pezizomycotina</taxon>
        <taxon>Eurotiomycetes</taxon>
        <taxon>Eurotiomycetidae</taxon>
        <taxon>Eurotiales</taxon>
        <taxon>Aspergillaceae</taxon>
        <taxon>Aspergillus</taxon>
        <taxon>Aspergillus subgen. Circumdati</taxon>
    </lineage>
</organism>
<keyword evidence="3" id="KW-1185">Reference proteome</keyword>
<reference evidence="2" key="2">
    <citation type="submission" date="2020-02" db="EMBL/GenBank/DDBJ databases">
        <authorList>
            <person name="Gilchrist C.L.M."/>
            <person name="Chooi Y.-H."/>
        </authorList>
    </citation>
    <scope>NUCLEOTIDE SEQUENCE</scope>
    <source>
        <strain evidence="2">MST-FP2251</strain>
    </source>
</reference>
<dbReference type="AlphaFoldDB" id="A0AAD4CBR9"/>
<name>A0AAD4CBR9_ASPNN</name>
<protein>
    <submittedName>
        <fullName evidence="2">Uncharacterized protein</fullName>
    </submittedName>
</protein>